<keyword evidence="3 6" id="KW-0812">Transmembrane</keyword>
<feature type="transmembrane region" description="Helical" evidence="6">
    <location>
        <begin position="103"/>
        <end position="122"/>
    </location>
</feature>
<evidence type="ECO:0000256" key="5">
    <source>
        <dbReference type="ARBA" id="ARBA00023136"/>
    </source>
</evidence>
<gene>
    <name evidence="7" type="ORF">BkAM31D_03460</name>
</gene>
<evidence type="ECO:0000256" key="3">
    <source>
        <dbReference type="ARBA" id="ARBA00022692"/>
    </source>
</evidence>
<keyword evidence="4 6" id="KW-1133">Transmembrane helix</keyword>
<keyword evidence="8" id="KW-1185">Reference proteome</keyword>
<reference evidence="7 8" key="1">
    <citation type="submission" date="2017-04" db="EMBL/GenBank/DDBJ databases">
        <title>Bacillus krulwichiae AM31D Genome sequencing and assembly.</title>
        <authorList>
            <person name="Krulwich T.A."/>
            <person name="Anastor L."/>
            <person name="Ehrlich R."/>
            <person name="Ehrlich G.D."/>
            <person name="Janto B."/>
        </authorList>
    </citation>
    <scope>NUCLEOTIDE SEQUENCE [LARGE SCALE GENOMIC DNA]</scope>
    <source>
        <strain evidence="7 8">AM31D</strain>
    </source>
</reference>
<evidence type="ECO:0000313" key="7">
    <source>
        <dbReference type="EMBL" id="ARK28992.1"/>
    </source>
</evidence>
<evidence type="ECO:0000256" key="4">
    <source>
        <dbReference type="ARBA" id="ARBA00022989"/>
    </source>
</evidence>
<evidence type="ECO:0000256" key="6">
    <source>
        <dbReference type="SAM" id="Phobius"/>
    </source>
</evidence>
<dbReference type="AlphaFoldDB" id="A0A1X9MEX6"/>
<dbReference type="STRING" id="199441.BkAM31D_03460"/>
<dbReference type="EMBL" id="CP020814">
    <property type="protein sequence ID" value="ARK28992.1"/>
    <property type="molecule type" value="Genomic_DNA"/>
</dbReference>
<feature type="transmembrane region" description="Helical" evidence="6">
    <location>
        <begin position="49"/>
        <end position="67"/>
    </location>
</feature>
<feature type="transmembrane region" description="Helical" evidence="6">
    <location>
        <begin position="129"/>
        <end position="145"/>
    </location>
</feature>
<keyword evidence="2" id="KW-1003">Cell membrane</keyword>
<evidence type="ECO:0000256" key="2">
    <source>
        <dbReference type="ARBA" id="ARBA00022475"/>
    </source>
</evidence>
<keyword evidence="5 6" id="KW-0472">Membrane</keyword>
<comment type="subcellular location">
    <subcellularLocation>
        <location evidence="1">Cell membrane</location>
        <topology evidence="1">Multi-pass membrane protein</topology>
    </subcellularLocation>
</comment>
<name>A0A1X9MEX6_9BACI</name>
<feature type="transmembrane region" description="Helical" evidence="6">
    <location>
        <begin position="151"/>
        <end position="175"/>
    </location>
</feature>
<evidence type="ECO:0000256" key="1">
    <source>
        <dbReference type="ARBA" id="ARBA00004651"/>
    </source>
</evidence>
<feature type="transmembrane region" description="Helical" evidence="6">
    <location>
        <begin position="7"/>
        <end position="29"/>
    </location>
</feature>
<evidence type="ECO:0008006" key="9">
    <source>
        <dbReference type="Google" id="ProtNLM"/>
    </source>
</evidence>
<dbReference type="PANTHER" id="PTHR33545">
    <property type="entry name" value="UPF0750 MEMBRANE PROTEIN YITT-RELATED"/>
    <property type="match status" value="1"/>
</dbReference>
<organism evidence="7 8">
    <name type="scientific">Halalkalibacter krulwichiae</name>
    <dbReference type="NCBI Taxonomy" id="199441"/>
    <lineage>
        <taxon>Bacteria</taxon>
        <taxon>Bacillati</taxon>
        <taxon>Bacillota</taxon>
        <taxon>Bacilli</taxon>
        <taxon>Bacillales</taxon>
        <taxon>Bacillaceae</taxon>
        <taxon>Halalkalibacter</taxon>
    </lineage>
</organism>
<dbReference type="InterPro" id="IPR003740">
    <property type="entry name" value="YitT"/>
</dbReference>
<dbReference type="Pfam" id="PF02588">
    <property type="entry name" value="YitT_membrane"/>
    <property type="match status" value="1"/>
</dbReference>
<dbReference type="KEGG" id="bkw:BkAM31D_03460"/>
<dbReference type="InterPro" id="IPR051461">
    <property type="entry name" value="UPF0750_membrane"/>
</dbReference>
<proteinExistence type="predicted"/>
<sequence>MHNDFRALLALAFGAFVQGLAMAFFLFPFEIASGGAAGIAILFERWFEVSYALTIWGMNITLLMLAIRWIGIKSCMKTVYTVSITSLTLWFTEYIQISWNLPMIMSMVIGAVLFGIGVGLLFRFGASSGGLAIIAHILFVVAKILPGKSMFWMNLIVFSLVAYVIDWQLFIYAVITQWVATKVLNQVVLYRSSLKTKENTSLSA</sequence>
<dbReference type="PANTHER" id="PTHR33545:SF9">
    <property type="entry name" value="UPF0750 MEMBRANE PROTEIN YITE"/>
    <property type="match status" value="1"/>
</dbReference>
<accession>A0A1X9MEX6</accession>
<evidence type="ECO:0000313" key="8">
    <source>
        <dbReference type="Proteomes" id="UP000193006"/>
    </source>
</evidence>
<dbReference type="Proteomes" id="UP000193006">
    <property type="component" value="Chromosome"/>
</dbReference>
<dbReference type="GO" id="GO:0005886">
    <property type="term" value="C:plasma membrane"/>
    <property type="evidence" value="ECO:0007669"/>
    <property type="project" value="UniProtKB-SubCell"/>
</dbReference>
<protein>
    <recommendedName>
        <fullName evidence="9">YitT family protein</fullName>
    </recommendedName>
</protein>